<dbReference type="Proteomes" id="UP000187209">
    <property type="component" value="Unassembled WGS sequence"/>
</dbReference>
<evidence type="ECO:0000313" key="2">
    <source>
        <dbReference type="Proteomes" id="UP000187209"/>
    </source>
</evidence>
<proteinExistence type="predicted"/>
<dbReference type="PANTHER" id="PTHR13523:SF2">
    <property type="entry name" value="COILED-COIL-HELIX-COILED-COIL-HELIX DOMAIN CONTAINING 2, ISOFORM A-RELATED"/>
    <property type="match status" value="1"/>
</dbReference>
<dbReference type="AlphaFoldDB" id="A0A1R2B7S2"/>
<dbReference type="GO" id="GO:0005634">
    <property type="term" value="C:nucleus"/>
    <property type="evidence" value="ECO:0007669"/>
    <property type="project" value="TreeGrafter"/>
</dbReference>
<evidence type="ECO:0008006" key="3">
    <source>
        <dbReference type="Google" id="ProtNLM"/>
    </source>
</evidence>
<name>A0A1R2B7S2_9CILI</name>
<sequence>MVRGPGGRNKKVFLTDQFSRGKATRVPCSHKFPSSQYQNIPGMINVNKSNLTQGIAFGTGSEIGNQTTNKIIRSDKDHNIEIPQPIPQTFNEACYQENQNFMICLQLNNSDICMCQNYLDLFKECKGKF</sequence>
<evidence type="ECO:0000313" key="1">
    <source>
        <dbReference type="EMBL" id="OMJ72796.1"/>
    </source>
</evidence>
<keyword evidence="2" id="KW-1185">Reference proteome</keyword>
<dbReference type="InterPro" id="IPR055304">
    <property type="entry name" value="CHCHD2/10-like"/>
</dbReference>
<comment type="caution">
    <text evidence="1">The sequence shown here is derived from an EMBL/GenBank/DDBJ whole genome shotgun (WGS) entry which is preliminary data.</text>
</comment>
<accession>A0A1R2B7S2</accession>
<dbReference type="GO" id="GO:0007005">
    <property type="term" value="P:mitochondrion organization"/>
    <property type="evidence" value="ECO:0007669"/>
    <property type="project" value="InterPro"/>
</dbReference>
<dbReference type="OrthoDB" id="310526at2759"/>
<reference evidence="1 2" key="1">
    <citation type="submission" date="2016-11" db="EMBL/GenBank/DDBJ databases">
        <title>The macronuclear genome of Stentor coeruleus: a giant cell with tiny introns.</title>
        <authorList>
            <person name="Slabodnick M."/>
            <person name="Ruby J.G."/>
            <person name="Reiff S.B."/>
            <person name="Swart E.C."/>
            <person name="Gosai S."/>
            <person name="Prabakaran S."/>
            <person name="Witkowska E."/>
            <person name="Larue G.E."/>
            <person name="Fisher S."/>
            <person name="Freeman R.M."/>
            <person name="Gunawardena J."/>
            <person name="Chu W."/>
            <person name="Stover N.A."/>
            <person name="Gregory B.D."/>
            <person name="Nowacki M."/>
            <person name="Derisi J."/>
            <person name="Roy S.W."/>
            <person name="Marshall W.F."/>
            <person name="Sood P."/>
        </authorList>
    </citation>
    <scope>NUCLEOTIDE SEQUENCE [LARGE SCALE GENOMIC DNA]</scope>
    <source>
        <strain evidence="1">WM001</strain>
    </source>
</reference>
<protein>
    <recommendedName>
        <fullName evidence="3">CHCH domain-containing protein</fullName>
    </recommendedName>
</protein>
<gene>
    <name evidence="1" type="ORF">SteCoe_28686</name>
</gene>
<dbReference type="GO" id="GO:0005739">
    <property type="term" value="C:mitochondrion"/>
    <property type="evidence" value="ECO:0007669"/>
    <property type="project" value="TreeGrafter"/>
</dbReference>
<dbReference type="PANTHER" id="PTHR13523">
    <property type="entry name" value="COILED-COIL-HELIX-COILED-COIL-HELIX DOMAIN CONTAINING 2/NUR77"/>
    <property type="match status" value="1"/>
</dbReference>
<dbReference type="EMBL" id="MPUH01000873">
    <property type="protein sequence ID" value="OMJ72796.1"/>
    <property type="molecule type" value="Genomic_DNA"/>
</dbReference>
<organism evidence="1 2">
    <name type="scientific">Stentor coeruleus</name>
    <dbReference type="NCBI Taxonomy" id="5963"/>
    <lineage>
        <taxon>Eukaryota</taxon>
        <taxon>Sar</taxon>
        <taxon>Alveolata</taxon>
        <taxon>Ciliophora</taxon>
        <taxon>Postciliodesmatophora</taxon>
        <taxon>Heterotrichea</taxon>
        <taxon>Heterotrichida</taxon>
        <taxon>Stentoridae</taxon>
        <taxon>Stentor</taxon>
    </lineage>
</organism>